<gene>
    <name evidence="1" type="primary">glcF</name>
    <name evidence="1" type="ORF">A245_24391</name>
</gene>
<sequence>RDNRMNALESGKPAVIVTANVGCQAHLASANRTPVRHWIELIDEALGTLQSR</sequence>
<dbReference type="EMBL" id="AOKF01002099">
    <property type="protein sequence ID" value="EPN55006.1"/>
    <property type="molecule type" value="Genomic_DNA"/>
</dbReference>
<reference evidence="1 2" key="1">
    <citation type="journal article" date="2013" name="PLoS Pathog.">
        <title>Genomic analysis of the Kiwifruit pathogen Pseudomonas syringae pv. actinidiae provides insight into the origins of an emergent plant disease.</title>
        <authorList>
            <person name="McCann H.C."/>
            <person name="Rikkerink E.H."/>
            <person name="Bertels F."/>
            <person name="Fiers M."/>
            <person name="Lu A."/>
            <person name="Rees-George J."/>
            <person name="Andersen M.T."/>
            <person name="Gleave A.P."/>
            <person name="Haubold B."/>
            <person name="Wohlers M.W."/>
            <person name="Guttman D.S."/>
            <person name="Wang P.W."/>
            <person name="Straub C."/>
            <person name="Vanneste J.L."/>
            <person name="Rainey P.B."/>
            <person name="Templeton M.D."/>
        </authorList>
    </citation>
    <scope>NUCLEOTIDE SEQUENCE [LARGE SCALE GENOMIC DNA]</scope>
    <source>
        <strain evidence="1 2">ICMP 19096</strain>
    </source>
</reference>
<organism evidence="1 2">
    <name type="scientific">Pseudomonas syringae pv. actinidiae ICMP 19096</name>
    <dbReference type="NCBI Taxonomy" id="1194405"/>
    <lineage>
        <taxon>Bacteria</taxon>
        <taxon>Pseudomonadati</taxon>
        <taxon>Pseudomonadota</taxon>
        <taxon>Gammaproteobacteria</taxon>
        <taxon>Pseudomonadales</taxon>
        <taxon>Pseudomonadaceae</taxon>
        <taxon>Pseudomonas</taxon>
        <taxon>Pseudomonas syringae</taxon>
    </lineage>
</organism>
<comment type="caution">
    <text evidence="1">The sequence shown here is derived from an EMBL/GenBank/DDBJ whole genome shotgun (WGS) entry which is preliminary data.</text>
</comment>
<proteinExistence type="predicted"/>
<evidence type="ECO:0000313" key="2">
    <source>
        <dbReference type="Proteomes" id="UP000018849"/>
    </source>
</evidence>
<protein>
    <submittedName>
        <fullName evidence="1">Glycolate oxidase iron-sulfur subunit</fullName>
    </submittedName>
</protein>
<dbReference type="Proteomes" id="UP000018849">
    <property type="component" value="Unassembled WGS sequence"/>
</dbReference>
<name>A0A656JUM9_PSESF</name>
<dbReference type="AlphaFoldDB" id="A0A656JUM9"/>
<accession>A0A656JUM9</accession>
<feature type="non-terminal residue" evidence="1">
    <location>
        <position position="1"/>
    </location>
</feature>
<evidence type="ECO:0000313" key="1">
    <source>
        <dbReference type="EMBL" id="EPN55006.1"/>
    </source>
</evidence>